<dbReference type="Proteomes" id="UP000887565">
    <property type="component" value="Unplaced"/>
</dbReference>
<reference evidence="2" key="1">
    <citation type="submission" date="2022-11" db="UniProtKB">
        <authorList>
            <consortium name="WormBaseParasite"/>
        </authorList>
    </citation>
    <scope>IDENTIFICATION</scope>
</reference>
<organism evidence="1 2">
    <name type="scientific">Romanomermis culicivorax</name>
    <name type="common">Nematode worm</name>
    <dbReference type="NCBI Taxonomy" id="13658"/>
    <lineage>
        <taxon>Eukaryota</taxon>
        <taxon>Metazoa</taxon>
        <taxon>Ecdysozoa</taxon>
        <taxon>Nematoda</taxon>
        <taxon>Enoplea</taxon>
        <taxon>Dorylaimia</taxon>
        <taxon>Mermithida</taxon>
        <taxon>Mermithoidea</taxon>
        <taxon>Mermithidae</taxon>
        <taxon>Romanomermis</taxon>
    </lineage>
</organism>
<name>A0A915K456_ROMCU</name>
<evidence type="ECO:0000313" key="1">
    <source>
        <dbReference type="Proteomes" id="UP000887565"/>
    </source>
</evidence>
<proteinExistence type="predicted"/>
<accession>A0A915K456</accession>
<protein>
    <submittedName>
        <fullName evidence="2">Uncharacterized protein</fullName>
    </submittedName>
</protein>
<evidence type="ECO:0000313" key="2">
    <source>
        <dbReference type="WBParaSite" id="nRc.2.0.1.t33486-RA"/>
    </source>
</evidence>
<keyword evidence="1" id="KW-1185">Reference proteome</keyword>
<dbReference type="WBParaSite" id="nRc.2.0.1.t33486-RA">
    <property type="protein sequence ID" value="nRc.2.0.1.t33486-RA"/>
    <property type="gene ID" value="nRc.2.0.1.g33486"/>
</dbReference>
<sequence length="225" mass="25115">MASLFYKLFLVSNFECILTFKYVDFLSSFNFTDNDDPFNFGQLRSPPALALKIPQTGSLKTLASPTTVVDSTAKNGIASKKANELKFENDNDSRLFPTEAEKVFRRKNFLSKVLHFSNVNGTDVYGLDSQTVNVLMGGEDSKNFSSTTLGPFNESQTTNTPKVTAITPRKFLRFWSRNLKTTTPPKSTFLPVLRPSRTIFPSVKAVPNRIKGNNSSEILDQVFSS</sequence>
<dbReference type="AlphaFoldDB" id="A0A915K456"/>